<protein>
    <submittedName>
        <fullName evidence="7">Membrane protein required for colicin V production</fullName>
    </submittedName>
</protein>
<name>A0A3L9Z6V2_9FLAO</name>
<dbReference type="InterPro" id="IPR003825">
    <property type="entry name" value="Colicin-V_CvpA"/>
</dbReference>
<feature type="transmembrane region" description="Helical" evidence="6">
    <location>
        <begin position="98"/>
        <end position="122"/>
    </location>
</feature>
<feature type="region of interest" description="Disordered" evidence="5">
    <location>
        <begin position="169"/>
        <end position="189"/>
    </location>
</feature>
<feature type="transmembrane region" description="Helical" evidence="6">
    <location>
        <begin position="65"/>
        <end position="86"/>
    </location>
</feature>
<dbReference type="PANTHER" id="PTHR37306:SF1">
    <property type="entry name" value="COLICIN V PRODUCTION PROTEIN"/>
    <property type="match status" value="1"/>
</dbReference>
<sequence length="189" mass="20416">MSAVDIVLGVILLFSFYTGWKKGLFVALASLVGLIAGVYGAIYFSHFAGAYLAKSFDWSEQTLNLAAFAVTFLIIIFVVSLAGKLLTKIADFAALGFINKILGGVFNVLKFAFIISVIFMFINASTDISGMIISEDKKADSVLYEPVASIAPIFLPNLLSEVDKLRNIEPEEDQDATPSEATAIKDSIN</sequence>
<dbReference type="RefSeq" id="WP_121906151.1">
    <property type="nucleotide sequence ID" value="NZ_REFC01000011.1"/>
</dbReference>
<keyword evidence="4 6" id="KW-0472">Membrane</keyword>
<evidence type="ECO:0000256" key="2">
    <source>
        <dbReference type="ARBA" id="ARBA00022692"/>
    </source>
</evidence>
<dbReference type="GO" id="GO:0016020">
    <property type="term" value="C:membrane"/>
    <property type="evidence" value="ECO:0007669"/>
    <property type="project" value="UniProtKB-SubCell"/>
</dbReference>
<reference evidence="7 8" key="1">
    <citation type="submission" date="2018-10" db="EMBL/GenBank/DDBJ databases">
        <title>Genomic Encyclopedia of Archaeal and Bacterial Type Strains, Phase II (KMG-II): from individual species to whole genera.</title>
        <authorList>
            <person name="Goeker M."/>
        </authorList>
    </citation>
    <scope>NUCLEOTIDE SEQUENCE [LARGE SCALE GENOMIC DNA]</scope>
    <source>
        <strain evidence="7 8">DSM 23424</strain>
    </source>
</reference>
<evidence type="ECO:0000256" key="5">
    <source>
        <dbReference type="SAM" id="MobiDB-lite"/>
    </source>
</evidence>
<evidence type="ECO:0000256" key="3">
    <source>
        <dbReference type="ARBA" id="ARBA00022989"/>
    </source>
</evidence>
<feature type="transmembrane region" description="Helical" evidence="6">
    <location>
        <begin position="24"/>
        <end position="45"/>
    </location>
</feature>
<gene>
    <name evidence="7" type="ORF">BXY75_0557</name>
</gene>
<dbReference type="Pfam" id="PF02674">
    <property type="entry name" value="Colicin_V"/>
    <property type="match status" value="1"/>
</dbReference>
<evidence type="ECO:0000256" key="1">
    <source>
        <dbReference type="ARBA" id="ARBA00004141"/>
    </source>
</evidence>
<accession>A0A3L9Z6V2</accession>
<organism evidence="7 8">
    <name type="scientific">Ulvibacter antarcticus</name>
    <dbReference type="NCBI Taxonomy" id="442714"/>
    <lineage>
        <taxon>Bacteria</taxon>
        <taxon>Pseudomonadati</taxon>
        <taxon>Bacteroidota</taxon>
        <taxon>Flavobacteriia</taxon>
        <taxon>Flavobacteriales</taxon>
        <taxon>Flavobacteriaceae</taxon>
        <taxon>Ulvibacter</taxon>
    </lineage>
</organism>
<comment type="subcellular location">
    <subcellularLocation>
        <location evidence="1">Membrane</location>
        <topology evidence="1">Multi-pass membrane protein</topology>
    </subcellularLocation>
</comment>
<proteinExistence type="predicted"/>
<evidence type="ECO:0000256" key="4">
    <source>
        <dbReference type="ARBA" id="ARBA00023136"/>
    </source>
</evidence>
<dbReference type="Proteomes" id="UP000271339">
    <property type="component" value="Unassembled WGS sequence"/>
</dbReference>
<dbReference type="PANTHER" id="PTHR37306">
    <property type="entry name" value="COLICIN V PRODUCTION PROTEIN"/>
    <property type="match status" value="1"/>
</dbReference>
<dbReference type="AlphaFoldDB" id="A0A3L9Z6V2"/>
<keyword evidence="8" id="KW-1185">Reference proteome</keyword>
<evidence type="ECO:0000313" key="7">
    <source>
        <dbReference type="EMBL" id="RMA66138.1"/>
    </source>
</evidence>
<dbReference type="OrthoDB" id="9799585at2"/>
<keyword evidence="3 6" id="KW-1133">Transmembrane helix</keyword>
<evidence type="ECO:0000256" key="6">
    <source>
        <dbReference type="SAM" id="Phobius"/>
    </source>
</evidence>
<evidence type="ECO:0000313" key="8">
    <source>
        <dbReference type="Proteomes" id="UP000271339"/>
    </source>
</evidence>
<keyword evidence="2 6" id="KW-0812">Transmembrane</keyword>
<dbReference type="EMBL" id="REFC01000011">
    <property type="protein sequence ID" value="RMA66138.1"/>
    <property type="molecule type" value="Genomic_DNA"/>
</dbReference>
<comment type="caution">
    <text evidence="7">The sequence shown here is derived from an EMBL/GenBank/DDBJ whole genome shotgun (WGS) entry which is preliminary data.</text>
</comment>
<dbReference type="GO" id="GO:0009403">
    <property type="term" value="P:toxin biosynthetic process"/>
    <property type="evidence" value="ECO:0007669"/>
    <property type="project" value="InterPro"/>
</dbReference>